<dbReference type="EMBL" id="AP012050">
    <property type="protein sequence ID" value="BAM48482.1"/>
    <property type="molecule type" value="Genomic_DNA"/>
</dbReference>
<proteinExistence type="predicted"/>
<dbReference type="KEGG" id="axl:AXY_23500"/>
<organism evidence="1 2">
    <name type="scientific">Amphibacillus xylanus (strain ATCC 51415 / DSM 6626 / JCM 7361 / LMG 17667 / NBRC 15112 / Ep01)</name>
    <dbReference type="NCBI Taxonomy" id="698758"/>
    <lineage>
        <taxon>Bacteria</taxon>
        <taxon>Bacillati</taxon>
        <taxon>Bacillota</taxon>
        <taxon>Bacilli</taxon>
        <taxon>Bacillales</taxon>
        <taxon>Bacillaceae</taxon>
        <taxon>Amphibacillus</taxon>
    </lineage>
</organism>
<dbReference type="InterPro" id="IPR036890">
    <property type="entry name" value="HATPase_C_sf"/>
</dbReference>
<keyword evidence="2" id="KW-1185">Reference proteome</keyword>
<accession>K0J511</accession>
<dbReference type="Gene3D" id="3.30.565.10">
    <property type="entry name" value="Histidine kinase-like ATPase, C-terminal domain"/>
    <property type="match status" value="1"/>
</dbReference>
<evidence type="ECO:0000313" key="1">
    <source>
        <dbReference type="EMBL" id="BAM48482.1"/>
    </source>
</evidence>
<dbReference type="AlphaFoldDB" id="K0J511"/>
<evidence type="ECO:0000313" key="2">
    <source>
        <dbReference type="Proteomes" id="UP000006294"/>
    </source>
</evidence>
<dbReference type="SUPFAM" id="SSF55874">
    <property type="entry name" value="ATPase domain of HSP90 chaperone/DNA topoisomerase II/histidine kinase"/>
    <property type="match status" value="1"/>
</dbReference>
<dbReference type="HOGENOM" id="CLU_3394779_0_0_9"/>
<name>K0J511_AMPXN</name>
<dbReference type="STRING" id="698758.AXY_23500"/>
<gene>
    <name evidence="1" type="ordered locus">AXY_23500</name>
</gene>
<reference evidence="1 2" key="1">
    <citation type="submission" date="2011-01" db="EMBL/GenBank/DDBJ databases">
        <title>Whole genome sequence of Amphibacillus xylinus NBRC 15112.</title>
        <authorList>
            <person name="Nakazawa H."/>
            <person name="Katano Y."/>
            <person name="Nakamura S."/>
            <person name="Sasagawa M."/>
            <person name="Fukada J."/>
            <person name="Arai T."/>
            <person name="Sasakura N."/>
            <person name="Mochizuki D."/>
            <person name="Hosoyama A."/>
            <person name="Harada K."/>
            <person name="Horikawa H."/>
            <person name="Kato Y."/>
            <person name="Harada T."/>
            <person name="Sasaki K."/>
            <person name="Sekiguchi M."/>
            <person name="Hodoyama M."/>
            <person name="Nishiko R."/>
            <person name="Narita H."/>
            <person name="Hanamaki A."/>
            <person name="Hata C."/>
            <person name="Konno Y."/>
            <person name="Niimura Y."/>
            <person name="Yamazaki S."/>
            <person name="Fujita N."/>
        </authorList>
    </citation>
    <scope>NUCLEOTIDE SEQUENCE [LARGE SCALE GENOMIC DNA]</scope>
    <source>
        <strain evidence="2">ATCC 51415 / DSM 6626 / JCM 7361 / LMG 17667 / NBRC 15112 / Ep01</strain>
    </source>
</reference>
<protein>
    <submittedName>
        <fullName evidence="1">Uncharacterized protein</fullName>
    </submittedName>
</protein>
<dbReference type="Proteomes" id="UP000006294">
    <property type="component" value="Chromosome"/>
</dbReference>
<sequence>MNIAYGVVDLHSGKMEVHSKQHEGTTITIIL</sequence>